<evidence type="ECO:0000256" key="1">
    <source>
        <dbReference type="ARBA" id="ARBA00004141"/>
    </source>
</evidence>
<keyword evidence="4 5" id="KW-0472">Membrane</keyword>
<sequence>MADEKEKEAAAVAEEQEQPKEFDDVLGAIGEFGRWQQILFVLASLIGIMTSMNNLAQVFLAGEADHWCRVAPWDQANCTDTGPPDDWECLLEKRNASIPLVTNNNSDKAYDQCEMYDIGEKPFIPGANSSFYETSNTIKCADADGWVYDTRQYQTTIITEFDLVCDGTSLVSLAQSIYFAGLLVGSFVFGSLADLLGRKPSIYIATTLFLAATLGNVFSPSIVVYMVLRFFVAAGGIGAYLMSFVLVTEFVGPSRRVLVGISVQFFFAIGLTVLPLLAFLIRTWRFLQLCISLPTVLYLLLYFYMPESARWQMSKGKYKPAENTLRKIAATNKKDFPEKMFSPESIAASMEKSSSGQQTAVGLFRTPNMRIKTLNLMFNWFVNSLVYYGLGLSTSNLGVDDYLASALAALIEFPSLIFCIFALQYFGRRISLSSTMVIGGIACVITAFLEMGVARTVIAMIGKFCIAGSFAIIFVVSGEIFPTPVRSAGMGLSSVTARMAGILSPFMLDLEDLWAPLPFVLFGSLSIAAGLLALLLPETRNTKLPETLEEGEAFGKSYSEIALSDKRQAIASVSLELVPARILLLPTGLLLPCALCIIAINYVMWSSIFCDIDTASLEVVVLDTAPTAEYKTHMSPSDVSAPFLRSLRSRAHTSKMQCPVLESPNAIKGLCAA</sequence>
<dbReference type="GO" id="GO:0005783">
    <property type="term" value="C:endoplasmic reticulum"/>
    <property type="evidence" value="ECO:0007669"/>
    <property type="project" value="InterPro"/>
</dbReference>
<dbReference type="PROSITE" id="PS50850">
    <property type="entry name" value="MFS"/>
    <property type="match status" value="1"/>
</dbReference>
<feature type="transmembrane region" description="Helical" evidence="5">
    <location>
        <begin position="455"/>
        <end position="476"/>
    </location>
</feature>
<reference evidence="8" key="1">
    <citation type="submission" date="2025-08" db="UniProtKB">
        <authorList>
            <consortium name="RefSeq"/>
        </authorList>
    </citation>
    <scope>IDENTIFICATION</scope>
</reference>
<dbReference type="OrthoDB" id="3936150at2759"/>
<dbReference type="InterPro" id="IPR005828">
    <property type="entry name" value="MFS_sugar_transport-like"/>
</dbReference>
<feature type="transmembrane region" description="Helical" evidence="5">
    <location>
        <begin position="430"/>
        <end position="449"/>
    </location>
</feature>
<protein>
    <submittedName>
        <fullName evidence="8">Organic cation transporter protein-like</fullName>
    </submittedName>
</protein>
<dbReference type="PANTHER" id="PTHR24064">
    <property type="entry name" value="SOLUTE CARRIER FAMILY 22 MEMBER"/>
    <property type="match status" value="1"/>
</dbReference>
<feature type="domain" description="Major facilitator superfamily (MFS) profile" evidence="6">
    <location>
        <begin position="114"/>
        <end position="541"/>
    </location>
</feature>
<dbReference type="Pfam" id="PF00083">
    <property type="entry name" value="Sugar_tr"/>
    <property type="match status" value="1"/>
</dbReference>
<feature type="transmembrane region" description="Helical" evidence="5">
    <location>
        <begin position="230"/>
        <end position="251"/>
    </location>
</feature>
<dbReference type="OMA" id="CIFALQY"/>
<dbReference type="InterPro" id="IPR016565">
    <property type="entry name" value="Proteasome_assmbl_chp_1"/>
</dbReference>
<dbReference type="GO" id="GO:0016020">
    <property type="term" value="C:membrane"/>
    <property type="evidence" value="ECO:0007669"/>
    <property type="project" value="UniProtKB-SubCell"/>
</dbReference>
<evidence type="ECO:0000256" key="3">
    <source>
        <dbReference type="ARBA" id="ARBA00022989"/>
    </source>
</evidence>
<feature type="transmembrane region" description="Helical" evidence="5">
    <location>
        <begin position="203"/>
        <end position="224"/>
    </location>
</feature>
<dbReference type="Pfam" id="PF16094">
    <property type="entry name" value="PAC1"/>
    <property type="match status" value="1"/>
</dbReference>
<name>A0A8B7ZZJ8_ACAPL</name>
<dbReference type="Gene3D" id="1.20.1250.20">
    <property type="entry name" value="MFS general substrate transporter like domains"/>
    <property type="match status" value="1"/>
</dbReference>
<gene>
    <name evidence="8" type="primary">LOC110990273</name>
</gene>
<dbReference type="InterPro" id="IPR036259">
    <property type="entry name" value="MFS_trans_sf"/>
</dbReference>
<evidence type="ECO:0000256" key="4">
    <source>
        <dbReference type="ARBA" id="ARBA00023136"/>
    </source>
</evidence>
<keyword evidence="7" id="KW-1185">Reference proteome</keyword>
<dbReference type="GeneID" id="110990273"/>
<dbReference type="InterPro" id="IPR020846">
    <property type="entry name" value="MFS_dom"/>
</dbReference>
<dbReference type="GO" id="GO:0043248">
    <property type="term" value="P:proteasome assembly"/>
    <property type="evidence" value="ECO:0007669"/>
    <property type="project" value="InterPro"/>
</dbReference>
<feature type="transmembrane region" description="Helical" evidence="5">
    <location>
        <begin position="402"/>
        <end position="423"/>
    </location>
</feature>
<dbReference type="RefSeq" id="XP_022110859.1">
    <property type="nucleotide sequence ID" value="XM_022255167.1"/>
</dbReference>
<evidence type="ECO:0000313" key="7">
    <source>
        <dbReference type="Proteomes" id="UP000694845"/>
    </source>
</evidence>
<evidence type="ECO:0000256" key="2">
    <source>
        <dbReference type="ARBA" id="ARBA00022692"/>
    </source>
</evidence>
<keyword evidence="2 5" id="KW-0812">Transmembrane</keyword>
<evidence type="ECO:0000259" key="6">
    <source>
        <dbReference type="PROSITE" id="PS50850"/>
    </source>
</evidence>
<feature type="transmembrane region" description="Helical" evidence="5">
    <location>
        <begin position="373"/>
        <end position="390"/>
    </location>
</feature>
<feature type="transmembrane region" description="Helical" evidence="5">
    <location>
        <begin position="286"/>
        <end position="305"/>
    </location>
</feature>
<dbReference type="GO" id="GO:0022857">
    <property type="term" value="F:transmembrane transporter activity"/>
    <property type="evidence" value="ECO:0007669"/>
    <property type="project" value="InterPro"/>
</dbReference>
<evidence type="ECO:0000256" key="5">
    <source>
        <dbReference type="SAM" id="Phobius"/>
    </source>
</evidence>
<feature type="non-terminal residue" evidence="8">
    <location>
        <position position="673"/>
    </location>
</feature>
<accession>A0A8B7ZZJ8</accession>
<feature type="transmembrane region" description="Helical" evidence="5">
    <location>
        <begin position="582"/>
        <end position="605"/>
    </location>
</feature>
<dbReference type="KEGG" id="aplc:110990273"/>
<proteinExistence type="predicted"/>
<feature type="transmembrane region" description="Helical" evidence="5">
    <location>
        <begin position="258"/>
        <end position="280"/>
    </location>
</feature>
<evidence type="ECO:0000313" key="8">
    <source>
        <dbReference type="RefSeq" id="XP_022110859.1"/>
    </source>
</evidence>
<keyword evidence="3 5" id="KW-1133">Transmembrane helix</keyword>
<dbReference type="SUPFAM" id="SSF103473">
    <property type="entry name" value="MFS general substrate transporter"/>
    <property type="match status" value="1"/>
</dbReference>
<feature type="transmembrane region" description="Helical" evidence="5">
    <location>
        <begin position="177"/>
        <end position="196"/>
    </location>
</feature>
<organism evidence="7 8">
    <name type="scientific">Acanthaster planci</name>
    <name type="common">Crown-of-thorns starfish</name>
    <dbReference type="NCBI Taxonomy" id="133434"/>
    <lineage>
        <taxon>Eukaryota</taxon>
        <taxon>Metazoa</taxon>
        <taxon>Echinodermata</taxon>
        <taxon>Eleutherozoa</taxon>
        <taxon>Asterozoa</taxon>
        <taxon>Asteroidea</taxon>
        <taxon>Valvatacea</taxon>
        <taxon>Valvatida</taxon>
        <taxon>Acanthasteridae</taxon>
        <taxon>Acanthaster</taxon>
    </lineage>
</organism>
<comment type="subcellular location">
    <subcellularLocation>
        <location evidence="1">Membrane</location>
        <topology evidence="1">Multi-pass membrane protein</topology>
    </subcellularLocation>
</comment>
<dbReference type="CDD" id="cd17317">
    <property type="entry name" value="MFS_SLC22"/>
    <property type="match status" value="1"/>
</dbReference>
<dbReference type="AlphaFoldDB" id="A0A8B7ZZJ8"/>
<dbReference type="Proteomes" id="UP000694845">
    <property type="component" value="Unplaced"/>
</dbReference>
<feature type="transmembrane region" description="Helical" evidence="5">
    <location>
        <begin position="514"/>
        <end position="536"/>
    </location>
</feature>